<dbReference type="NCBIfam" id="TIGR00225">
    <property type="entry name" value="prc"/>
    <property type="match status" value="1"/>
</dbReference>
<sequence>MEKKTTRNLGIAILMVCLFAIGFVSGRLFQANNASISNVFSGRSDINFQLYWNVWDLMQSKYVDSSKIDDQNMLYGSIKGMVNSFGDAATVFLDPEETKTFNEASEGKLFQGIGAELGYDGNNQIIVVSPLEGSPAKAAGIKAGDYILTIDGVAIASTDTVYDAVAKIRGEAGTKVTLGILHKGATKAVDIEITRSEITVPSMELSYIGDNKDIALFQVSRFTDSSYSEWTKNWDANVDSIVDSGVKKVILDLRGNPGGYFDAAIYAADDFVGAGKVLAQEQDSAGKIQKFNSTRGGKLESMEVVVLVDGGSASASEILSGALQQSGRATIIGDKTYGKGTAQSVLDLSDGSTLHVTILKWLLPDGGWLNHDNPITPNIEIANSEKDFTKGIDTQLNKAISEIEN</sequence>
<dbReference type="SMART" id="SM00245">
    <property type="entry name" value="TSPc"/>
    <property type="match status" value="1"/>
</dbReference>
<dbReference type="EMBL" id="LBRE01000020">
    <property type="protein sequence ID" value="KKP92133.1"/>
    <property type="molecule type" value="Genomic_DNA"/>
</dbReference>
<keyword evidence="4 5" id="KW-0720">Serine protease</keyword>
<evidence type="ECO:0000256" key="4">
    <source>
        <dbReference type="ARBA" id="ARBA00022825"/>
    </source>
</evidence>
<reference evidence="7 8" key="1">
    <citation type="journal article" date="2015" name="Nature">
        <title>rRNA introns, odd ribosomes, and small enigmatic genomes across a large radiation of phyla.</title>
        <authorList>
            <person name="Brown C.T."/>
            <person name="Hug L.A."/>
            <person name="Thomas B.C."/>
            <person name="Sharon I."/>
            <person name="Castelle C.J."/>
            <person name="Singh A."/>
            <person name="Wilkins M.J."/>
            <person name="Williams K.H."/>
            <person name="Banfield J.F."/>
        </authorList>
    </citation>
    <scope>NUCLEOTIDE SEQUENCE [LARGE SCALE GENOMIC DNA]</scope>
</reference>
<feature type="domain" description="PDZ" evidence="6">
    <location>
        <begin position="98"/>
        <end position="184"/>
    </location>
</feature>
<proteinExistence type="inferred from homology"/>
<organism evidence="7 8">
    <name type="scientific">candidate division WS6 bacterium GW2011_GWC1_36_11</name>
    <dbReference type="NCBI Taxonomy" id="1619090"/>
    <lineage>
        <taxon>Bacteria</taxon>
        <taxon>Candidatus Dojkabacteria</taxon>
    </lineage>
</organism>
<evidence type="ECO:0000313" key="8">
    <source>
        <dbReference type="Proteomes" id="UP000034140"/>
    </source>
</evidence>
<dbReference type="InterPro" id="IPR004447">
    <property type="entry name" value="Peptidase_S41A"/>
</dbReference>
<dbReference type="InterPro" id="IPR005151">
    <property type="entry name" value="Tail-specific_protease"/>
</dbReference>
<dbReference type="Gene3D" id="3.30.750.44">
    <property type="match status" value="1"/>
</dbReference>
<dbReference type="Pfam" id="PF03572">
    <property type="entry name" value="Peptidase_S41"/>
    <property type="match status" value="1"/>
</dbReference>
<gene>
    <name evidence="7" type="ORF">UR96_C0020G0009</name>
</gene>
<evidence type="ECO:0000256" key="1">
    <source>
        <dbReference type="ARBA" id="ARBA00009179"/>
    </source>
</evidence>
<dbReference type="PANTHER" id="PTHR32060:SF30">
    <property type="entry name" value="CARBOXY-TERMINAL PROCESSING PROTEASE CTPA"/>
    <property type="match status" value="1"/>
</dbReference>
<dbReference type="SUPFAM" id="SSF52096">
    <property type="entry name" value="ClpP/crotonase"/>
    <property type="match status" value="1"/>
</dbReference>
<dbReference type="GO" id="GO:0004175">
    <property type="term" value="F:endopeptidase activity"/>
    <property type="evidence" value="ECO:0007669"/>
    <property type="project" value="TreeGrafter"/>
</dbReference>
<comment type="caution">
    <text evidence="7">The sequence shown here is derived from an EMBL/GenBank/DDBJ whole genome shotgun (WGS) entry which is preliminary data.</text>
</comment>
<evidence type="ECO:0000256" key="5">
    <source>
        <dbReference type="RuleBase" id="RU004404"/>
    </source>
</evidence>
<dbReference type="Pfam" id="PF13180">
    <property type="entry name" value="PDZ_2"/>
    <property type="match status" value="1"/>
</dbReference>
<dbReference type="GO" id="GO:0008236">
    <property type="term" value="F:serine-type peptidase activity"/>
    <property type="evidence" value="ECO:0007669"/>
    <property type="project" value="UniProtKB-KW"/>
</dbReference>
<evidence type="ECO:0000256" key="2">
    <source>
        <dbReference type="ARBA" id="ARBA00022670"/>
    </source>
</evidence>
<dbReference type="CDD" id="cd07560">
    <property type="entry name" value="Peptidase_S41_CPP"/>
    <property type="match status" value="1"/>
</dbReference>
<dbReference type="FunFam" id="2.30.42.10:FF:000063">
    <property type="entry name" value="Peptidase, S41 family"/>
    <property type="match status" value="1"/>
</dbReference>
<dbReference type="CDD" id="cd06782">
    <property type="entry name" value="cpPDZ_CPP-like"/>
    <property type="match status" value="1"/>
</dbReference>
<accession>A0A0G0DFF5</accession>
<dbReference type="InterPro" id="IPR029045">
    <property type="entry name" value="ClpP/crotonase-like_dom_sf"/>
</dbReference>
<evidence type="ECO:0000256" key="3">
    <source>
        <dbReference type="ARBA" id="ARBA00022801"/>
    </source>
</evidence>
<dbReference type="SMART" id="SM00228">
    <property type="entry name" value="PDZ"/>
    <property type="match status" value="1"/>
</dbReference>
<dbReference type="PANTHER" id="PTHR32060">
    <property type="entry name" value="TAIL-SPECIFIC PROTEASE"/>
    <property type="match status" value="1"/>
</dbReference>
<keyword evidence="2 5" id="KW-0645">Protease</keyword>
<comment type="similarity">
    <text evidence="1 5">Belongs to the peptidase S41A family.</text>
</comment>
<keyword evidence="3 5" id="KW-0378">Hydrolase</keyword>
<protein>
    <submittedName>
        <fullName evidence="7">Carboxyl-terminal protease</fullName>
    </submittedName>
</protein>
<dbReference type="Gene3D" id="2.30.42.10">
    <property type="match status" value="1"/>
</dbReference>
<dbReference type="AlphaFoldDB" id="A0A0G0DFF5"/>
<evidence type="ECO:0000259" key="6">
    <source>
        <dbReference type="PROSITE" id="PS50106"/>
    </source>
</evidence>
<dbReference type="SUPFAM" id="SSF50156">
    <property type="entry name" value="PDZ domain-like"/>
    <property type="match status" value="1"/>
</dbReference>
<dbReference type="Gene3D" id="3.90.226.10">
    <property type="entry name" value="2-enoyl-CoA Hydratase, Chain A, domain 1"/>
    <property type="match status" value="1"/>
</dbReference>
<dbReference type="PROSITE" id="PS50106">
    <property type="entry name" value="PDZ"/>
    <property type="match status" value="1"/>
</dbReference>
<dbReference type="InterPro" id="IPR001478">
    <property type="entry name" value="PDZ"/>
</dbReference>
<dbReference type="GO" id="GO:0030288">
    <property type="term" value="C:outer membrane-bounded periplasmic space"/>
    <property type="evidence" value="ECO:0007669"/>
    <property type="project" value="TreeGrafter"/>
</dbReference>
<dbReference type="Proteomes" id="UP000034140">
    <property type="component" value="Unassembled WGS sequence"/>
</dbReference>
<evidence type="ECO:0000313" key="7">
    <source>
        <dbReference type="EMBL" id="KKP92133.1"/>
    </source>
</evidence>
<dbReference type="GO" id="GO:0006508">
    <property type="term" value="P:proteolysis"/>
    <property type="evidence" value="ECO:0007669"/>
    <property type="project" value="UniProtKB-KW"/>
</dbReference>
<dbReference type="GO" id="GO:0007165">
    <property type="term" value="P:signal transduction"/>
    <property type="evidence" value="ECO:0007669"/>
    <property type="project" value="TreeGrafter"/>
</dbReference>
<dbReference type="InterPro" id="IPR036034">
    <property type="entry name" value="PDZ_sf"/>
</dbReference>
<name>A0A0G0DFF5_9BACT</name>